<reference evidence="2" key="1">
    <citation type="journal article" date="2020" name="Fungal Divers.">
        <title>Resolving the Mortierellaceae phylogeny through synthesis of multi-gene phylogenetics and phylogenomics.</title>
        <authorList>
            <person name="Vandepol N."/>
            <person name="Liber J."/>
            <person name="Desiro A."/>
            <person name="Na H."/>
            <person name="Kennedy M."/>
            <person name="Barry K."/>
            <person name="Grigoriev I.V."/>
            <person name="Miller A.N."/>
            <person name="O'Donnell K."/>
            <person name="Stajich J.E."/>
            <person name="Bonito G."/>
        </authorList>
    </citation>
    <scope>NUCLEOTIDE SEQUENCE</scope>
    <source>
        <strain evidence="2">KOD1015</strain>
    </source>
</reference>
<organism evidence="2 3">
    <name type="scientific">Lunasporangiospora selenospora</name>
    <dbReference type="NCBI Taxonomy" id="979761"/>
    <lineage>
        <taxon>Eukaryota</taxon>
        <taxon>Fungi</taxon>
        <taxon>Fungi incertae sedis</taxon>
        <taxon>Mucoromycota</taxon>
        <taxon>Mortierellomycotina</taxon>
        <taxon>Mortierellomycetes</taxon>
        <taxon>Mortierellales</taxon>
        <taxon>Mortierellaceae</taxon>
        <taxon>Lunasporangiospora</taxon>
    </lineage>
</organism>
<dbReference type="EMBL" id="JAABOA010002526">
    <property type="protein sequence ID" value="KAF9579741.1"/>
    <property type="molecule type" value="Genomic_DNA"/>
</dbReference>
<feature type="region of interest" description="Disordered" evidence="1">
    <location>
        <begin position="503"/>
        <end position="554"/>
    </location>
</feature>
<dbReference type="InterPro" id="IPR014867">
    <property type="entry name" value="Spore_coat_CotH_CotH2/3/7"/>
</dbReference>
<sequence>SVQVSVGGQNAPLTAADPNVPYFTGTAEAADGAKYKYIADTFTEPFDRTLAAGSTKTLNEYLNRTVTYADIPELPWPIAEEPQWTRSVPKAKYSLFDTNYIPTVFVNGDKAALDALIAKPIKDKYQVTLTVILADEVKTFKDTTFGIHGAGKKKNNAKQSWNWAFSSGQTLEARDFFKLRHMEEDPTQIREKLWADVSRAMGTYANEANMIRMFINGDGMGTFNLLDDIKEYSYISAFFYAGKPPAQMGALFDGGTGADFAYDPTPEGLHYYNWVPNSNSPEQPPALAPVCKLWSEADKTNDAAIAEVDKQLTLDMFIRFMVLEYLTGSWDGYWGPYQTNNGLYRDPTQNNRWFYLAQDFDGTFGINVPNITIAEWSYKRYITEYPGAILINGLLQNPNYQKKFETYLTKTVEVLFNNVTLSNRIKKYHEFLYPDLVWDRSIVQRSPGINFEWSLEDVTTNLNQGIMGKGATGGGAAFGLYEWISKKQDAVVKEFGIQVTATPVGPPKSGLLPPGSVNNDNGTKGGNNAGGNNNNEKNETTNVPNPKDNGKSAAGHALPQVVATAALIGASVLALVAF</sequence>
<dbReference type="Proteomes" id="UP000780801">
    <property type="component" value="Unassembled WGS sequence"/>
</dbReference>
<protein>
    <recommendedName>
        <fullName evidence="4">CotH protein</fullName>
    </recommendedName>
</protein>
<dbReference type="AlphaFoldDB" id="A0A9P6FS29"/>
<comment type="caution">
    <text evidence="2">The sequence shown here is derived from an EMBL/GenBank/DDBJ whole genome shotgun (WGS) entry which is preliminary data.</text>
</comment>
<evidence type="ECO:0000313" key="3">
    <source>
        <dbReference type="Proteomes" id="UP000780801"/>
    </source>
</evidence>
<gene>
    <name evidence="2" type="ORF">BGW38_003880</name>
</gene>
<evidence type="ECO:0008006" key="4">
    <source>
        <dbReference type="Google" id="ProtNLM"/>
    </source>
</evidence>
<feature type="compositionally biased region" description="Low complexity" evidence="1">
    <location>
        <begin position="507"/>
        <end position="522"/>
    </location>
</feature>
<proteinExistence type="predicted"/>
<feature type="non-terminal residue" evidence="2">
    <location>
        <position position="578"/>
    </location>
</feature>
<dbReference type="Pfam" id="PF08757">
    <property type="entry name" value="CotH"/>
    <property type="match status" value="1"/>
</dbReference>
<evidence type="ECO:0000256" key="1">
    <source>
        <dbReference type="SAM" id="MobiDB-lite"/>
    </source>
</evidence>
<evidence type="ECO:0000313" key="2">
    <source>
        <dbReference type="EMBL" id="KAF9579741.1"/>
    </source>
</evidence>
<dbReference type="OrthoDB" id="2387105at2759"/>
<name>A0A9P6FS29_9FUNG</name>
<dbReference type="PANTHER" id="PTHR40050">
    <property type="entry name" value="INNER SPORE COAT PROTEIN H"/>
    <property type="match status" value="1"/>
</dbReference>
<accession>A0A9P6FS29</accession>
<dbReference type="PANTHER" id="PTHR40050:SF1">
    <property type="entry name" value="INNER SPORE COAT PROTEIN H"/>
    <property type="match status" value="1"/>
</dbReference>
<keyword evidence="3" id="KW-1185">Reference proteome</keyword>